<sequence>MSTAGGPLDRRFEQAIVALKKGAHLLKCGRRGKPKFCPFRLSTDETTLIWYSGEAERQLKLNSVTKVILGQQTEKFLRQPQPGKECRSLSLVYQSGGRSLDLICKDKEQAETWFLTLKTIVFESHHFQTLATIRHTEGVHTAAVSPIDYTWRKHNGKFLEGPTKLAKVQSLCGSPAQSMLHRYASDGSSCSPRILYSSGERTLSDVSMMLDKMPHLPHVVYQSFKEGSKGIDFSKGHKMNRSVKNNSSIHASPLMPEDDSLKDVLMWGEGVEGGILGGGMDTHDSHHLGSNALLPRLLESTEMLDVQNIFCGRKYVALINKQGDVFTWGKEYSGRLGHKTNIDMSHPKLVESLIDVHVSAIACGANHACALTSSGDLYEWGDSCLGSAYKSDENKRSQWLPHRILEPLSGIHVSKVACGDWHTAVISSSGQLFTYGDGMFGVLGHGNLDNVSQPKEVVSLKGLRVKSLACGPWHTAAIVEITVGRPKGNTSFGKLFTWGDNDNGRLGHVDKEKKLLPTCVASLVDHDFVQVSCGMMLTVALTITGIVFTMGSSIHGQLGNPQAEGKSITAVEDALKGEYVKEISSGSFHVAVLTMKGEVYTWGKGANGRLGLGDTEDRNFPVLVEALKGRQVQCIACGSSFTAAICLHRSILGSDQSVCHGCKLVFGFTRKKHNCYNCGLSFCHSCTSKKALNASLAPNKHKLSRVCNPCFNQLKVHFSSRLECETSTPRLPRLFQKRFADLKIDRKETVLPQAKIFSPKLHSHEVSNIIEDVTLVSQFDNQQNPVSFKRFPSKTQRWGQVSCPLSFHALERNKPVKLFPLTKNESSKVSNVCFQENQLNSKSMTLHSTSSKVDLKDTDEFLIEELRQLRDEVRSLTRECQVKVEKLDTCKQRIKETLTVARDEAAKCKAAKDVIKALTAQMNALAEKFPAGGDMNSLGSILCDQFICTPRPISVHNKLPEPLKTVAVGNDVTVFKDRQLSDLPDHQNQASHLSLVMKKRVDNHGQTGSPDEPQLTESRVIHCVQSSSKNEWVEQDEPGVYITFMVLPSGQKGLKRVRFSRKRFSEKEAEKWWEENQTRVYKKYDIEQIVNSVTCKTNR</sequence>
<keyword evidence="7" id="KW-0175">Coiled coil</keyword>
<accession>A0A1D1YG27</accession>
<dbReference type="EMBL" id="GDJX01014347">
    <property type="protein sequence ID" value="JAT53589.1"/>
    <property type="molecule type" value="Transcribed_RNA"/>
</dbReference>
<feature type="repeat" description="RCC1" evidence="6">
    <location>
        <begin position="430"/>
        <end position="481"/>
    </location>
</feature>
<evidence type="ECO:0000259" key="8">
    <source>
        <dbReference type="PROSITE" id="PS50178"/>
    </source>
</evidence>
<dbReference type="SUPFAM" id="SSF57903">
    <property type="entry name" value="FYVE/PHD zinc finger"/>
    <property type="match status" value="1"/>
</dbReference>
<dbReference type="InterPro" id="IPR051210">
    <property type="entry name" value="Ub_ligase/GEF_domain"/>
</dbReference>
<keyword evidence="3 5" id="KW-0863">Zinc-finger</keyword>
<feature type="repeat" description="RCC1" evidence="6">
    <location>
        <begin position="323"/>
        <end position="374"/>
    </location>
</feature>
<dbReference type="InterPro" id="IPR011011">
    <property type="entry name" value="Znf_FYVE_PHD"/>
</dbReference>
<dbReference type="Gene3D" id="3.30.40.10">
    <property type="entry name" value="Zinc/RING finger domain, C3HC4 (zinc finger)"/>
    <property type="match status" value="1"/>
</dbReference>
<dbReference type="PROSITE" id="PS50178">
    <property type="entry name" value="ZF_FYVE"/>
    <property type="match status" value="1"/>
</dbReference>
<dbReference type="PROSITE" id="PS51514">
    <property type="entry name" value="BRX"/>
    <property type="match status" value="1"/>
</dbReference>
<dbReference type="PROSITE" id="PS50012">
    <property type="entry name" value="RCC1_3"/>
    <property type="match status" value="7"/>
</dbReference>
<reference evidence="10" key="1">
    <citation type="submission" date="2015-07" db="EMBL/GenBank/DDBJ databases">
        <title>Transcriptome Assembly of Anthurium amnicola.</title>
        <authorList>
            <person name="Suzuki J."/>
        </authorList>
    </citation>
    <scope>NUCLEOTIDE SEQUENCE</scope>
</reference>
<dbReference type="CDD" id="cd13365">
    <property type="entry name" value="PH_PLC_plant-like"/>
    <property type="match status" value="1"/>
</dbReference>
<dbReference type="GO" id="GO:0008270">
    <property type="term" value="F:zinc ion binding"/>
    <property type="evidence" value="ECO:0007669"/>
    <property type="project" value="UniProtKB-KW"/>
</dbReference>
<feature type="domain" description="FYVE-type" evidence="8">
    <location>
        <begin position="653"/>
        <end position="715"/>
    </location>
</feature>
<feature type="repeat" description="RCC1" evidence="6">
    <location>
        <begin position="493"/>
        <end position="544"/>
    </location>
</feature>
<evidence type="ECO:0000256" key="1">
    <source>
        <dbReference type="ARBA" id="ARBA00022723"/>
    </source>
</evidence>
<dbReference type="SMART" id="SM00064">
    <property type="entry name" value="FYVE"/>
    <property type="match status" value="1"/>
</dbReference>
<keyword evidence="4" id="KW-0862">Zinc</keyword>
<dbReference type="InterPro" id="IPR017455">
    <property type="entry name" value="Znf_FYVE-rel"/>
</dbReference>
<feature type="repeat" description="RCC1" evidence="6">
    <location>
        <begin position="597"/>
        <end position="648"/>
    </location>
</feature>
<dbReference type="PROSITE" id="PS00626">
    <property type="entry name" value="RCC1_2"/>
    <property type="match status" value="2"/>
</dbReference>
<organism evidence="10">
    <name type="scientific">Anthurium amnicola</name>
    <dbReference type="NCBI Taxonomy" id="1678845"/>
    <lineage>
        <taxon>Eukaryota</taxon>
        <taxon>Viridiplantae</taxon>
        <taxon>Streptophyta</taxon>
        <taxon>Embryophyta</taxon>
        <taxon>Tracheophyta</taxon>
        <taxon>Spermatophyta</taxon>
        <taxon>Magnoliopsida</taxon>
        <taxon>Liliopsida</taxon>
        <taxon>Araceae</taxon>
        <taxon>Pothoideae</taxon>
        <taxon>Potheae</taxon>
        <taxon>Anthurium</taxon>
    </lineage>
</organism>
<dbReference type="InterPro" id="IPR000306">
    <property type="entry name" value="Znf_FYVE"/>
</dbReference>
<feature type="repeat" description="RCC1" evidence="6">
    <location>
        <begin position="545"/>
        <end position="596"/>
    </location>
</feature>
<dbReference type="Pfam" id="PF13713">
    <property type="entry name" value="BRX_N"/>
    <property type="match status" value="1"/>
</dbReference>
<dbReference type="PRINTS" id="PR00633">
    <property type="entry name" value="RCCNDNSATION"/>
</dbReference>
<dbReference type="SUPFAM" id="SSF50985">
    <property type="entry name" value="RCC1/BLIP-II"/>
    <property type="match status" value="1"/>
</dbReference>
<gene>
    <name evidence="10" type="primary">HERC1_19</name>
    <name evidence="10" type="ORF">g.52270</name>
</gene>
<evidence type="ECO:0000256" key="6">
    <source>
        <dbReference type="PROSITE-ProRule" id="PRU00235"/>
    </source>
</evidence>
<dbReference type="InterPro" id="IPR011993">
    <property type="entry name" value="PH-like_dom_sf"/>
</dbReference>
<dbReference type="InterPro" id="IPR000408">
    <property type="entry name" value="Reg_chr_condens"/>
</dbReference>
<proteinExistence type="predicted"/>
<dbReference type="Gene3D" id="2.130.10.30">
    <property type="entry name" value="Regulator of chromosome condensation 1/beta-lactamase-inhibitor protein II"/>
    <property type="match status" value="2"/>
</dbReference>
<dbReference type="InterPro" id="IPR009091">
    <property type="entry name" value="RCC1/BLIP-II"/>
</dbReference>
<dbReference type="PANTHER" id="PTHR22870:SF350">
    <property type="entry name" value="F12P19.9 PROTEIN"/>
    <property type="match status" value="1"/>
</dbReference>
<evidence type="ECO:0000256" key="2">
    <source>
        <dbReference type="ARBA" id="ARBA00022737"/>
    </source>
</evidence>
<evidence type="ECO:0000256" key="7">
    <source>
        <dbReference type="SAM" id="Coils"/>
    </source>
</evidence>
<feature type="domain" description="BRX" evidence="9">
    <location>
        <begin position="1030"/>
        <end position="1085"/>
    </location>
</feature>
<evidence type="ECO:0000313" key="10">
    <source>
        <dbReference type="EMBL" id="JAT53589.1"/>
    </source>
</evidence>
<dbReference type="Gene3D" id="2.30.29.30">
    <property type="entry name" value="Pleckstrin-homology domain (PH domain)/Phosphotyrosine-binding domain (PTB)"/>
    <property type="match status" value="1"/>
</dbReference>
<dbReference type="AlphaFoldDB" id="A0A1D1YG27"/>
<evidence type="ECO:0000256" key="4">
    <source>
        <dbReference type="ARBA" id="ARBA00022833"/>
    </source>
</evidence>
<dbReference type="PANTHER" id="PTHR22870">
    <property type="entry name" value="REGULATOR OF CHROMOSOME CONDENSATION"/>
    <property type="match status" value="1"/>
</dbReference>
<feature type="coiled-coil region" evidence="7">
    <location>
        <begin position="852"/>
        <end position="928"/>
    </location>
</feature>
<protein>
    <submittedName>
        <fullName evidence="10">Putative E3 ubiquitin-protein ligase HERC1</fullName>
    </submittedName>
</protein>
<dbReference type="Pfam" id="PF01363">
    <property type="entry name" value="FYVE"/>
    <property type="match status" value="1"/>
</dbReference>
<name>A0A1D1YG27_9ARAE</name>
<keyword evidence="1" id="KW-0479">Metal-binding</keyword>
<keyword evidence="2" id="KW-0677">Repeat</keyword>
<dbReference type="Pfam" id="PF25390">
    <property type="entry name" value="WD40_RLD"/>
    <property type="match status" value="1"/>
</dbReference>
<feature type="repeat" description="RCC1" evidence="6">
    <location>
        <begin position="262"/>
        <end position="322"/>
    </location>
</feature>
<evidence type="ECO:0000256" key="3">
    <source>
        <dbReference type="ARBA" id="ARBA00022771"/>
    </source>
</evidence>
<dbReference type="SUPFAM" id="SSF50729">
    <property type="entry name" value="PH domain-like"/>
    <property type="match status" value="1"/>
</dbReference>
<dbReference type="InterPro" id="IPR013083">
    <property type="entry name" value="Znf_RING/FYVE/PHD"/>
</dbReference>
<evidence type="ECO:0000259" key="9">
    <source>
        <dbReference type="PROSITE" id="PS51514"/>
    </source>
</evidence>
<evidence type="ECO:0000256" key="5">
    <source>
        <dbReference type="PROSITE-ProRule" id="PRU00091"/>
    </source>
</evidence>
<dbReference type="InterPro" id="IPR027988">
    <property type="entry name" value="BRX_N"/>
</dbReference>
<dbReference type="InterPro" id="IPR013591">
    <property type="entry name" value="Brevis_radix_dom"/>
</dbReference>
<dbReference type="InterPro" id="IPR058923">
    <property type="entry name" value="RCC1-like_dom"/>
</dbReference>
<feature type="repeat" description="RCC1" evidence="6">
    <location>
        <begin position="375"/>
        <end position="429"/>
    </location>
</feature>
<dbReference type="Pfam" id="PF08381">
    <property type="entry name" value="BRX"/>
    <property type="match status" value="1"/>
</dbReference>